<dbReference type="Pfam" id="PF03736">
    <property type="entry name" value="EPTP"/>
    <property type="match status" value="1"/>
</dbReference>
<reference evidence="1 2" key="1">
    <citation type="submission" date="2021-04" db="EMBL/GenBank/DDBJ databases">
        <authorList>
            <person name="De Guttry C."/>
            <person name="Zahm M."/>
            <person name="Klopp C."/>
            <person name="Cabau C."/>
            <person name="Louis A."/>
            <person name="Berthelot C."/>
            <person name="Parey E."/>
            <person name="Roest Crollius H."/>
            <person name="Montfort J."/>
            <person name="Robinson-Rechavi M."/>
            <person name="Bucao C."/>
            <person name="Bouchez O."/>
            <person name="Gislard M."/>
            <person name="Lluch J."/>
            <person name="Milhes M."/>
            <person name="Lampietro C."/>
            <person name="Lopez Roques C."/>
            <person name="Donnadieu C."/>
            <person name="Braasch I."/>
            <person name="Desvignes T."/>
            <person name="Postlethwait J."/>
            <person name="Bobe J."/>
            <person name="Wedekind C."/>
            <person name="Guiguen Y."/>
        </authorList>
    </citation>
    <scope>NUCLEOTIDE SEQUENCE [LARGE SCALE GENOMIC DNA]</scope>
    <source>
        <strain evidence="1">Cs_M1</strain>
        <tissue evidence="1">Blood</tissue>
    </source>
</reference>
<dbReference type="AlphaFoldDB" id="A0AAN8QB81"/>
<gene>
    <name evidence="1" type="ORF">J4Q44_G00356570</name>
</gene>
<organism evidence="1 2">
    <name type="scientific">Coregonus suidteri</name>
    <dbReference type="NCBI Taxonomy" id="861788"/>
    <lineage>
        <taxon>Eukaryota</taxon>
        <taxon>Metazoa</taxon>
        <taxon>Chordata</taxon>
        <taxon>Craniata</taxon>
        <taxon>Vertebrata</taxon>
        <taxon>Euteleostomi</taxon>
        <taxon>Actinopterygii</taxon>
        <taxon>Neopterygii</taxon>
        <taxon>Teleostei</taxon>
        <taxon>Protacanthopterygii</taxon>
        <taxon>Salmoniformes</taxon>
        <taxon>Salmonidae</taxon>
        <taxon>Coregoninae</taxon>
        <taxon>Coregonus</taxon>
    </lineage>
</organism>
<sequence length="132" mass="14740">MDHVEMNFRNYDDIDSTSTVICKPLIIDNQLFIIVAQLFGGFRTSTSAMSPPTTARSARYLPMEQGHPSCSTGAQDIPEDGGRVCCQALPDRRGALICLTRFIGDSKVMRWDGALFREMQTMPSRGSMVFQR</sequence>
<name>A0AAN8QB81_9TELE</name>
<protein>
    <submittedName>
        <fullName evidence="1">Uncharacterized protein</fullName>
    </submittedName>
</protein>
<comment type="caution">
    <text evidence="1">The sequence shown here is derived from an EMBL/GenBank/DDBJ whole genome shotgun (WGS) entry which is preliminary data.</text>
</comment>
<accession>A0AAN8QB81</accession>
<dbReference type="Proteomes" id="UP001356427">
    <property type="component" value="Unassembled WGS sequence"/>
</dbReference>
<dbReference type="InterPro" id="IPR005492">
    <property type="entry name" value="EPTP"/>
</dbReference>
<evidence type="ECO:0000313" key="1">
    <source>
        <dbReference type="EMBL" id="KAK6293331.1"/>
    </source>
</evidence>
<dbReference type="EMBL" id="JAGTTL010000036">
    <property type="protein sequence ID" value="KAK6293331.1"/>
    <property type="molecule type" value="Genomic_DNA"/>
</dbReference>
<dbReference type="PANTHER" id="PTHR24367">
    <property type="entry name" value="LEUCINE-RICH REPEAT-CONTAINING PROTEIN"/>
    <property type="match status" value="1"/>
</dbReference>
<keyword evidence="2" id="KW-1185">Reference proteome</keyword>
<dbReference type="GO" id="GO:0042552">
    <property type="term" value="P:myelination"/>
    <property type="evidence" value="ECO:0007669"/>
    <property type="project" value="TreeGrafter"/>
</dbReference>
<proteinExistence type="predicted"/>
<dbReference type="PANTHER" id="PTHR24367:SF17">
    <property type="entry name" value="LEUCINE-RICH GLIOMA-INACTIVATED PROTEIN 1"/>
    <property type="match status" value="1"/>
</dbReference>
<dbReference type="InterPro" id="IPR051295">
    <property type="entry name" value="LGI_related"/>
</dbReference>
<evidence type="ECO:0000313" key="2">
    <source>
        <dbReference type="Proteomes" id="UP001356427"/>
    </source>
</evidence>
<dbReference type="GO" id="GO:0005615">
    <property type="term" value="C:extracellular space"/>
    <property type="evidence" value="ECO:0007669"/>
    <property type="project" value="TreeGrafter"/>
</dbReference>